<evidence type="ECO:0000313" key="3">
    <source>
        <dbReference type="EMBL" id="OPX43983.1"/>
    </source>
</evidence>
<feature type="compositionally biased region" description="Polar residues" evidence="1">
    <location>
        <begin position="18"/>
        <end position="29"/>
    </location>
</feature>
<dbReference type="Proteomes" id="UP000191554">
    <property type="component" value="Unassembled WGS sequence"/>
</dbReference>
<evidence type="ECO:0000259" key="2">
    <source>
        <dbReference type="Pfam" id="PF13360"/>
    </source>
</evidence>
<protein>
    <submittedName>
        <fullName evidence="3">Outer membrane protein assembly factor BamB</fullName>
    </submittedName>
</protein>
<dbReference type="OrthoDB" id="1784965at2"/>
<gene>
    <name evidence="3" type="primary">bamB_1</name>
    <name evidence="3" type="ORF">CLHUN_20080</name>
</gene>
<dbReference type="EMBL" id="MZGX01000012">
    <property type="protein sequence ID" value="OPX43983.1"/>
    <property type="molecule type" value="Genomic_DNA"/>
</dbReference>
<sequence>MNIGDKKESFETKKSDPKNQLFNKKSWSENAKGEGSIKPQLNWVKEFNDAHSVSPIIADKSGNVLLSYNHEHRAAGVKTHGTLISISNTGEKNWEINLDKNEYLLFSNGISLTEDETIIIGTMGNLNKVPHRLFAINSCGKIVWQVEIKASIIFSPKTSKDGTIFFVTDEPALYSFDKEGHIKWVYRDDIEGEICCNPIISKDGLIYVLCNSGFLYIFDQNGNRVNTLELEKAELYDSPHFDSEGTLYLPPNITAFDSEYKVKWVYTPSEGFIPSNLFFADDNNNLYCYANYFRLISIDKNGVLRWEAKMRGNAIDFPPIAGWGNCICTCSIDKAKGKNDSYIQAFNKEGKLIWELCINNESLVGIVPGNMNSLFALTNDIKGGKCKIYCFSMLE</sequence>
<dbReference type="InterPro" id="IPR015943">
    <property type="entry name" value="WD40/YVTN_repeat-like_dom_sf"/>
</dbReference>
<keyword evidence="4" id="KW-1185">Reference proteome</keyword>
<reference evidence="3 4" key="1">
    <citation type="submission" date="2017-03" db="EMBL/GenBank/DDBJ databases">
        <title>Genome sequence of Clostridium hungatei DSM 14427.</title>
        <authorList>
            <person name="Poehlein A."/>
            <person name="Daniel R."/>
        </authorList>
    </citation>
    <scope>NUCLEOTIDE SEQUENCE [LARGE SCALE GENOMIC DNA]</scope>
    <source>
        <strain evidence="3 4">DSM 14427</strain>
    </source>
</reference>
<dbReference type="RefSeq" id="WP_080064449.1">
    <property type="nucleotide sequence ID" value="NZ_MZGX01000012.1"/>
</dbReference>
<dbReference type="SUPFAM" id="SSF50998">
    <property type="entry name" value="Quinoprotein alcohol dehydrogenase-like"/>
    <property type="match status" value="1"/>
</dbReference>
<organism evidence="3 4">
    <name type="scientific">Ruminiclostridium hungatei</name>
    <name type="common">Clostridium hungatei</name>
    <dbReference type="NCBI Taxonomy" id="48256"/>
    <lineage>
        <taxon>Bacteria</taxon>
        <taxon>Bacillati</taxon>
        <taxon>Bacillota</taxon>
        <taxon>Clostridia</taxon>
        <taxon>Eubacteriales</taxon>
        <taxon>Oscillospiraceae</taxon>
        <taxon>Ruminiclostridium</taxon>
    </lineage>
</organism>
<proteinExistence type="predicted"/>
<feature type="region of interest" description="Disordered" evidence="1">
    <location>
        <begin position="1"/>
        <end position="34"/>
    </location>
</feature>
<dbReference type="InterPro" id="IPR018391">
    <property type="entry name" value="PQQ_b-propeller_rpt"/>
</dbReference>
<evidence type="ECO:0000313" key="4">
    <source>
        <dbReference type="Proteomes" id="UP000191554"/>
    </source>
</evidence>
<dbReference type="InterPro" id="IPR002372">
    <property type="entry name" value="PQQ_rpt_dom"/>
</dbReference>
<dbReference type="SMART" id="SM00564">
    <property type="entry name" value="PQQ"/>
    <property type="match status" value="5"/>
</dbReference>
<feature type="compositionally biased region" description="Basic and acidic residues" evidence="1">
    <location>
        <begin position="1"/>
        <end position="17"/>
    </location>
</feature>
<name>A0A1V4SJM7_RUMHU</name>
<dbReference type="AlphaFoldDB" id="A0A1V4SJM7"/>
<dbReference type="STRING" id="48256.CLHUN_20080"/>
<comment type="caution">
    <text evidence="3">The sequence shown here is derived from an EMBL/GenBank/DDBJ whole genome shotgun (WGS) entry which is preliminary data.</text>
</comment>
<dbReference type="PANTHER" id="PTHR34512">
    <property type="entry name" value="CELL SURFACE PROTEIN"/>
    <property type="match status" value="1"/>
</dbReference>
<accession>A0A1V4SJM7</accession>
<evidence type="ECO:0000256" key="1">
    <source>
        <dbReference type="SAM" id="MobiDB-lite"/>
    </source>
</evidence>
<feature type="domain" description="Pyrrolo-quinoline quinone repeat" evidence="2">
    <location>
        <begin position="81"/>
        <end position="233"/>
    </location>
</feature>
<dbReference type="PANTHER" id="PTHR34512:SF30">
    <property type="entry name" value="OUTER MEMBRANE PROTEIN ASSEMBLY FACTOR BAMB"/>
    <property type="match status" value="1"/>
</dbReference>
<dbReference type="Gene3D" id="2.130.10.10">
    <property type="entry name" value="YVTN repeat-like/Quinoprotein amine dehydrogenase"/>
    <property type="match status" value="2"/>
</dbReference>
<dbReference type="Pfam" id="PF13360">
    <property type="entry name" value="PQQ_2"/>
    <property type="match status" value="1"/>
</dbReference>
<dbReference type="InterPro" id="IPR011047">
    <property type="entry name" value="Quinoprotein_ADH-like_sf"/>
</dbReference>